<proteinExistence type="predicted"/>
<accession>A0A8J4BTT5</accession>
<organism evidence="1 2">
    <name type="scientific">Volvox reticuliferus</name>
    <dbReference type="NCBI Taxonomy" id="1737510"/>
    <lineage>
        <taxon>Eukaryota</taxon>
        <taxon>Viridiplantae</taxon>
        <taxon>Chlorophyta</taxon>
        <taxon>core chlorophytes</taxon>
        <taxon>Chlorophyceae</taxon>
        <taxon>CS clade</taxon>
        <taxon>Chlamydomonadales</taxon>
        <taxon>Volvocaceae</taxon>
        <taxon>Volvox</taxon>
    </lineage>
</organism>
<comment type="caution">
    <text evidence="1">The sequence shown here is derived from an EMBL/GenBank/DDBJ whole genome shotgun (WGS) entry which is preliminary data.</text>
</comment>
<feature type="non-terminal residue" evidence="1">
    <location>
        <position position="1"/>
    </location>
</feature>
<name>A0A8J4BTT5_9CHLO</name>
<sequence length="118" mass="11851">PRTCATVDVQVNSAEIPAAQLKSEIAAIKSDITSSTSKASTINTVGMAKRLAAIASVATTSSSTVSSIKVLASDLLGKLLGLPGNDTSGTSPVLMIFDGLSTLWSLASIDSRAASLVG</sequence>
<protein>
    <submittedName>
        <fullName evidence="1">Uncharacterized protein</fullName>
    </submittedName>
</protein>
<dbReference type="Proteomes" id="UP000747110">
    <property type="component" value="Unassembled WGS sequence"/>
</dbReference>
<reference evidence="1" key="1">
    <citation type="journal article" date="2021" name="Proc. Natl. Acad. Sci. U.S.A.">
        <title>Three genomes in the algal genus Volvox reveal the fate of a haploid sex-determining region after a transition to homothallism.</title>
        <authorList>
            <person name="Yamamoto K."/>
            <person name="Hamaji T."/>
            <person name="Kawai-Toyooka H."/>
            <person name="Matsuzaki R."/>
            <person name="Takahashi F."/>
            <person name="Nishimura Y."/>
            <person name="Kawachi M."/>
            <person name="Noguchi H."/>
            <person name="Minakuchi Y."/>
            <person name="Umen J.G."/>
            <person name="Toyoda A."/>
            <person name="Nozaki H."/>
        </authorList>
    </citation>
    <scope>NUCLEOTIDE SEQUENCE</scope>
    <source>
        <strain evidence="1">NIES-3786</strain>
    </source>
</reference>
<dbReference type="AlphaFoldDB" id="A0A8J4BTT5"/>
<evidence type="ECO:0000313" key="1">
    <source>
        <dbReference type="EMBL" id="GIL69326.1"/>
    </source>
</evidence>
<gene>
    <name evidence="1" type="ORF">Vretifemale_276</name>
</gene>
<evidence type="ECO:0000313" key="2">
    <source>
        <dbReference type="Proteomes" id="UP000747110"/>
    </source>
</evidence>
<keyword evidence="2" id="KW-1185">Reference proteome</keyword>
<dbReference type="EMBL" id="BNCP01000001">
    <property type="protein sequence ID" value="GIL69326.1"/>
    <property type="molecule type" value="Genomic_DNA"/>
</dbReference>
<feature type="non-terminal residue" evidence="1">
    <location>
        <position position="118"/>
    </location>
</feature>